<dbReference type="SUPFAM" id="SSF54236">
    <property type="entry name" value="Ubiquitin-like"/>
    <property type="match status" value="1"/>
</dbReference>
<dbReference type="InterPro" id="IPR000626">
    <property type="entry name" value="Ubiquitin-like_dom"/>
</dbReference>
<keyword evidence="3" id="KW-1185">Reference proteome</keyword>
<evidence type="ECO:0000313" key="2">
    <source>
        <dbReference type="EMBL" id="KAJ9173534.1"/>
    </source>
</evidence>
<reference evidence="2" key="1">
    <citation type="journal article" date="2023" name="Plant Biotechnol. J.">
        <title>Chromosome-level wild Hevea brasiliensis genome provides new tools for genomic-assisted breeding and valuable loci to elevate rubber yield.</title>
        <authorList>
            <person name="Cheng H."/>
            <person name="Song X."/>
            <person name="Hu Y."/>
            <person name="Wu T."/>
            <person name="Yang Q."/>
            <person name="An Z."/>
            <person name="Feng S."/>
            <person name="Deng Z."/>
            <person name="Wu W."/>
            <person name="Zeng X."/>
            <person name="Tu M."/>
            <person name="Wang X."/>
            <person name="Huang H."/>
        </authorList>
    </citation>
    <scope>NUCLEOTIDE SEQUENCE</scope>
    <source>
        <strain evidence="2">MT/VB/25A 57/8</strain>
    </source>
</reference>
<dbReference type="Proteomes" id="UP001174677">
    <property type="component" value="Chromosome 9"/>
</dbReference>
<comment type="caution">
    <text evidence="2">The sequence shown here is derived from an EMBL/GenBank/DDBJ whole genome shotgun (WGS) entry which is preliminary data.</text>
</comment>
<organism evidence="2 3">
    <name type="scientific">Hevea brasiliensis</name>
    <name type="common">Para rubber tree</name>
    <name type="synonym">Siphonia brasiliensis</name>
    <dbReference type="NCBI Taxonomy" id="3981"/>
    <lineage>
        <taxon>Eukaryota</taxon>
        <taxon>Viridiplantae</taxon>
        <taxon>Streptophyta</taxon>
        <taxon>Embryophyta</taxon>
        <taxon>Tracheophyta</taxon>
        <taxon>Spermatophyta</taxon>
        <taxon>Magnoliopsida</taxon>
        <taxon>eudicotyledons</taxon>
        <taxon>Gunneridae</taxon>
        <taxon>Pentapetalae</taxon>
        <taxon>rosids</taxon>
        <taxon>fabids</taxon>
        <taxon>Malpighiales</taxon>
        <taxon>Euphorbiaceae</taxon>
        <taxon>Crotonoideae</taxon>
        <taxon>Micrandreae</taxon>
        <taxon>Hevea</taxon>
    </lineage>
</organism>
<dbReference type="PROSITE" id="PS50053">
    <property type="entry name" value="UBIQUITIN_2"/>
    <property type="match status" value="1"/>
</dbReference>
<evidence type="ECO:0000313" key="3">
    <source>
        <dbReference type="Proteomes" id="UP001174677"/>
    </source>
</evidence>
<protein>
    <recommendedName>
        <fullName evidence="1">Ubiquitin-like domain-containing protein</fullName>
    </recommendedName>
</protein>
<feature type="domain" description="Ubiquitin-like" evidence="1">
    <location>
        <begin position="59"/>
        <end position="127"/>
    </location>
</feature>
<dbReference type="Gene3D" id="3.10.20.90">
    <property type="entry name" value="Phosphatidylinositol 3-kinase Catalytic Subunit, Chain A, domain 1"/>
    <property type="match status" value="1"/>
</dbReference>
<gene>
    <name evidence="2" type="ORF">P3X46_016657</name>
</gene>
<accession>A0ABQ9LZU9</accession>
<dbReference type="PANTHER" id="PTHR12329:SF36">
    <property type="entry name" value="UBIQUITIN-LIKE DOMAIN-CONTAINING PROTEIN"/>
    <property type="match status" value="1"/>
</dbReference>
<sequence length="235" mass="27186">MKMEKMKSKMKWVFRPANKSTLNGRGNVNVEDLEIRPGGLLVQKRNSDSNKNSVPIPSIKVSVKYGSLNYQICISSQASFGELKKMLAEQTGVHPQDQKLIYKKKERDSKAYLDISGVKDGSKIMLIENITSWERRSLEMIKSAKIEKASKYLQQISLEVDKLHTKERRVQKYIETLDMLKLRNSINNRTEDKIPKQQEENSTGKKPIPMQKLVQQQILRHSESFVITTNWETFD</sequence>
<dbReference type="PANTHER" id="PTHR12329">
    <property type="entry name" value="BCL2-ASSOCIATED ATHANOGENE"/>
    <property type="match status" value="1"/>
</dbReference>
<dbReference type="Pfam" id="PF00240">
    <property type="entry name" value="ubiquitin"/>
    <property type="match status" value="1"/>
</dbReference>
<name>A0ABQ9LZU9_HEVBR</name>
<dbReference type="EMBL" id="JARPOI010000009">
    <property type="protein sequence ID" value="KAJ9173534.1"/>
    <property type="molecule type" value="Genomic_DNA"/>
</dbReference>
<evidence type="ECO:0000259" key="1">
    <source>
        <dbReference type="PROSITE" id="PS50053"/>
    </source>
</evidence>
<dbReference type="InterPro" id="IPR029071">
    <property type="entry name" value="Ubiquitin-like_domsf"/>
</dbReference>
<proteinExistence type="predicted"/>
<dbReference type="InterPro" id="IPR039773">
    <property type="entry name" value="BAG_chaperone_regulator"/>
</dbReference>